<sequence>MFTDTYQPLNTDLRSLYPSVKAKLMVDGKLFAGTVSLIVEGKMGYIFSTRINDGTINASFLPDSLATLSFSFLVFVDHQPFATKPVKSDDVVVYDLAISTKGGSAPTGDPGTITGKVEQVIDNQPQPVARTLVAVENKPDGTWAVTGNATSDSQTGAYSLDVLTDGGDTFVLAIDDYGRPFTASASVELNEIIHPTTPNGYVYRVEKAGTLPGSEPEWWVDTGTNHTRTINDVTLRAMAYNRPLCHGALTVETS</sequence>
<accession>A0ABT3MR35</accession>
<evidence type="ECO:0000313" key="2">
    <source>
        <dbReference type="Proteomes" id="UP001209854"/>
    </source>
</evidence>
<keyword evidence="2" id="KW-1185">Reference proteome</keyword>
<comment type="caution">
    <text evidence="1">The sequence shown here is derived from an EMBL/GenBank/DDBJ whole genome shotgun (WGS) entry which is preliminary data.</text>
</comment>
<evidence type="ECO:0008006" key="3">
    <source>
        <dbReference type="Google" id="ProtNLM"/>
    </source>
</evidence>
<name>A0ABT3MR35_9GAMM</name>
<dbReference type="EMBL" id="JAPFCC010000001">
    <property type="protein sequence ID" value="MCW7551822.1"/>
    <property type="molecule type" value="Genomic_DNA"/>
</dbReference>
<gene>
    <name evidence="1" type="ORF">NX722_04035</name>
</gene>
<proteinExistence type="predicted"/>
<dbReference type="Proteomes" id="UP001209854">
    <property type="component" value="Unassembled WGS sequence"/>
</dbReference>
<protein>
    <recommendedName>
        <fullName evidence="3">Carboxypeptidase regulatory-like domain-containing protein</fullName>
    </recommendedName>
</protein>
<reference evidence="1 2" key="1">
    <citation type="submission" date="2022-10" db="EMBL/GenBank/DDBJ databases">
        <title>High-quality genome sequences of two octocoral-associated bacteria, Endozoicomonas euniceicola EF212 and Endozoicomonas gorgoniicola PS125.</title>
        <authorList>
            <person name="Chiou Y.-J."/>
            <person name="Chen Y.-H."/>
        </authorList>
    </citation>
    <scope>NUCLEOTIDE SEQUENCE [LARGE SCALE GENOMIC DNA]</scope>
    <source>
        <strain evidence="1 2">PS125</strain>
    </source>
</reference>
<organism evidence="1 2">
    <name type="scientific">Endozoicomonas gorgoniicola</name>
    <dbReference type="NCBI Taxonomy" id="1234144"/>
    <lineage>
        <taxon>Bacteria</taxon>
        <taxon>Pseudomonadati</taxon>
        <taxon>Pseudomonadota</taxon>
        <taxon>Gammaproteobacteria</taxon>
        <taxon>Oceanospirillales</taxon>
        <taxon>Endozoicomonadaceae</taxon>
        <taxon>Endozoicomonas</taxon>
    </lineage>
</organism>
<dbReference type="RefSeq" id="WP_262566820.1">
    <property type="nucleotide sequence ID" value="NZ_JAPFCC010000001.1"/>
</dbReference>
<evidence type="ECO:0000313" key="1">
    <source>
        <dbReference type="EMBL" id="MCW7551822.1"/>
    </source>
</evidence>